<sequence>MAATATTTQTQPPNALMKAPKGPKGLPRSKLVCFSFAAYSKALINHLKTLDSGLIKGQRRGWGYRGQHRERS</sequence>
<keyword evidence="3" id="KW-1185">Reference proteome</keyword>
<feature type="compositionally biased region" description="Low complexity" evidence="1">
    <location>
        <begin position="1"/>
        <end position="11"/>
    </location>
</feature>
<dbReference type="AlphaFoldDB" id="A0A1R3JWH2"/>
<evidence type="ECO:0000256" key="1">
    <source>
        <dbReference type="SAM" id="MobiDB-lite"/>
    </source>
</evidence>
<comment type="caution">
    <text evidence="2">The sequence shown here is derived from an EMBL/GenBank/DDBJ whole genome shotgun (WGS) entry which is preliminary data.</text>
</comment>
<proteinExistence type="predicted"/>
<dbReference type="Proteomes" id="UP000188268">
    <property type="component" value="Unassembled WGS sequence"/>
</dbReference>
<name>A0A1R3JWH2_COCAP</name>
<dbReference type="Gramene" id="OMO99205">
    <property type="protein sequence ID" value="OMO99205"/>
    <property type="gene ID" value="CCACVL1_03889"/>
</dbReference>
<feature type="region of interest" description="Disordered" evidence="1">
    <location>
        <begin position="1"/>
        <end position="26"/>
    </location>
</feature>
<reference evidence="2 3" key="1">
    <citation type="submission" date="2013-09" db="EMBL/GenBank/DDBJ databases">
        <title>Corchorus capsularis genome sequencing.</title>
        <authorList>
            <person name="Alam M."/>
            <person name="Haque M.S."/>
            <person name="Islam M.S."/>
            <person name="Emdad E.M."/>
            <person name="Islam M.M."/>
            <person name="Ahmed B."/>
            <person name="Halim A."/>
            <person name="Hossen Q.M.M."/>
            <person name="Hossain M.Z."/>
            <person name="Ahmed R."/>
            <person name="Khan M.M."/>
            <person name="Islam R."/>
            <person name="Rashid M.M."/>
            <person name="Khan S.A."/>
            <person name="Rahman M.S."/>
            <person name="Alam M."/>
        </authorList>
    </citation>
    <scope>NUCLEOTIDE SEQUENCE [LARGE SCALE GENOMIC DNA]</scope>
    <source>
        <strain evidence="3">cv. CVL-1</strain>
        <tissue evidence="2">Whole seedling</tissue>
    </source>
</reference>
<dbReference type="EMBL" id="AWWV01006914">
    <property type="protein sequence ID" value="OMO99205.1"/>
    <property type="molecule type" value="Genomic_DNA"/>
</dbReference>
<evidence type="ECO:0000313" key="2">
    <source>
        <dbReference type="EMBL" id="OMO99205.1"/>
    </source>
</evidence>
<accession>A0A1R3JWH2</accession>
<organism evidence="2 3">
    <name type="scientific">Corchorus capsularis</name>
    <name type="common">Jute</name>
    <dbReference type="NCBI Taxonomy" id="210143"/>
    <lineage>
        <taxon>Eukaryota</taxon>
        <taxon>Viridiplantae</taxon>
        <taxon>Streptophyta</taxon>
        <taxon>Embryophyta</taxon>
        <taxon>Tracheophyta</taxon>
        <taxon>Spermatophyta</taxon>
        <taxon>Magnoliopsida</taxon>
        <taxon>eudicotyledons</taxon>
        <taxon>Gunneridae</taxon>
        <taxon>Pentapetalae</taxon>
        <taxon>rosids</taxon>
        <taxon>malvids</taxon>
        <taxon>Malvales</taxon>
        <taxon>Malvaceae</taxon>
        <taxon>Grewioideae</taxon>
        <taxon>Apeibeae</taxon>
        <taxon>Corchorus</taxon>
    </lineage>
</organism>
<gene>
    <name evidence="2" type="ORF">CCACVL1_03889</name>
</gene>
<protein>
    <submittedName>
        <fullName evidence="2">Uncharacterized protein</fullName>
    </submittedName>
</protein>
<evidence type="ECO:0000313" key="3">
    <source>
        <dbReference type="Proteomes" id="UP000188268"/>
    </source>
</evidence>